<protein>
    <submittedName>
        <fullName evidence="3">Baseplate assembly protein</fullName>
    </submittedName>
</protein>
<accession>A0A418WSE7</accession>
<dbReference type="EMBL" id="QYUM01000002">
    <property type="protein sequence ID" value="RJF94145.1"/>
    <property type="molecule type" value="Genomic_DNA"/>
</dbReference>
<dbReference type="OrthoDB" id="9793802at2"/>
<evidence type="ECO:0000259" key="1">
    <source>
        <dbReference type="Pfam" id="PF26078"/>
    </source>
</evidence>
<dbReference type="Proteomes" id="UP000286100">
    <property type="component" value="Unassembled WGS sequence"/>
</dbReference>
<dbReference type="InterPro" id="IPR052726">
    <property type="entry name" value="Phage_Baseplate_Hub"/>
</dbReference>
<proteinExistence type="predicted"/>
<dbReference type="Pfam" id="PF26079">
    <property type="entry name" value="Baseplate_J_C"/>
    <property type="match status" value="1"/>
</dbReference>
<evidence type="ECO:0000313" key="3">
    <source>
        <dbReference type="EMBL" id="RJF94145.1"/>
    </source>
</evidence>
<comment type="caution">
    <text evidence="3">The sequence shown here is derived from an EMBL/GenBank/DDBJ whole genome shotgun (WGS) entry which is preliminary data.</text>
</comment>
<dbReference type="PIRSF" id="PIRSF020481">
    <property type="entry name" value="BAP"/>
    <property type="match status" value="1"/>
</dbReference>
<dbReference type="InterPro" id="IPR014507">
    <property type="entry name" value="Baseplate_assembly_J_pred"/>
</dbReference>
<name>A0A418WSE7_9SPHN</name>
<dbReference type="Pfam" id="PF26078">
    <property type="entry name" value="Baseplate_J_M"/>
    <property type="match status" value="1"/>
</dbReference>
<dbReference type="InterPro" id="IPR058530">
    <property type="entry name" value="Baseplate_J-like_C"/>
</dbReference>
<gene>
    <name evidence="3" type="ORF">D3876_00940</name>
</gene>
<sequence>MAETAQTFTAVDLSRLPAPKVIEELSYEATFAAMLAALLEVLPDFDATVESDPAVKVLQVAALFVMMDRQRVNEAARAVMPAYAIGTDLDHLAALLGIARLQLDPGNPELGIPPTMESDADFRRRMVLAPEGYSVAGPEGAYISHALNAHPDALDASATSPTPGHVIITVLSRDGDGAASPELLDAVEARVSDESVRPLTDYVTVQSAAIVNYAVAAELRTFAGPDGSVVLDEALRRLDAYIEGSHRLGRDVTRSGIYAALHSEGVQNVTLTSPAADIVLDRTQASWCTAINVVHVGVGE</sequence>
<dbReference type="InterPro" id="IPR058531">
    <property type="entry name" value="Baseplate_J_M"/>
</dbReference>
<dbReference type="PANTHER" id="PTHR35862:SF1">
    <property type="entry name" value="FELS-2 PROPHAGE PROTEIN"/>
    <property type="match status" value="1"/>
</dbReference>
<reference evidence="3 4" key="1">
    <citation type="submission" date="2018-09" db="EMBL/GenBank/DDBJ databases">
        <authorList>
            <person name="Zhu H."/>
        </authorList>
    </citation>
    <scope>NUCLEOTIDE SEQUENCE [LARGE SCALE GENOMIC DNA]</scope>
    <source>
        <strain evidence="3 4">K2R01-6</strain>
    </source>
</reference>
<dbReference type="AlphaFoldDB" id="A0A418WSE7"/>
<keyword evidence="4" id="KW-1185">Reference proteome</keyword>
<dbReference type="PANTHER" id="PTHR35862">
    <property type="entry name" value="FELS-2 PROPHAGE PROTEIN"/>
    <property type="match status" value="1"/>
</dbReference>
<evidence type="ECO:0000313" key="4">
    <source>
        <dbReference type="Proteomes" id="UP000286100"/>
    </source>
</evidence>
<evidence type="ECO:0000259" key="2">
    <source>
        <dbReference type="Pfam" id="PF26079"/>
    </source>
</evidence>
<organism evidence="3 4">
    <name type="scientific">Sphingomonas cavernae</name>
    <dbReference type="NCBI Taxonomy" id="2320861"/>
    <lineage>
        <taxon>Bacteria</taxon>
        <taxon>Pseudomonadati</taxon>
        <taxon>Pseudomonadota</taxon>
        <taxon>Alphaproteobacteria</taxon>
        <taxon>Sphingomonadales</taxon>
        <taxon>Sphingomonadaceae</taxon>
        <taxon>Sphingomonas</taxon>
    </lineage>
</organism>
<feature type="domain" description="Baseplate J-like central" evidence="1">
    <location>
        <begin position="135"/>
        <end position="206"/>
    </location>
</feature>
<feature type="domain" description="Baseplate J-like C-terminal" evidence="2">
    <location>
        <begin position="213"/>
        <end position="293"/>
    </location>
</feature>